<accession>F0WS99</accession>
<dbReference type="AlphaFoldDB" id="F0WS99"/>
<proteinExistence type="predicted"/>
<dbReference type="EMBL" id="FR824476">
    <property type="protein sequence ID" value="CCA26940.1"/>
    <property type="molecule type" value="Genomic_DNA"/>
</dbReference>
<reference evidence="1" key="1">
    <citation type="journal article" date="2011" name="PLoS Biol.">
        <title>Gene gain and loss during evolution of obligate parasitism in the white rust pathogen of Arabidopsis thaliana.</title>
        <authorList>
            <person name="Kemen E."/>
            <person name="Gardiner A."/>
            <person name="Schultz-Larsen T."/>
            <person name="Kemen A.C."/>
            <person name="Balmuth A.L."/>
            <person name="Robert-Seilaniantz A."/>
            <person name="Bailey K."/>
            <person name="Holub E."/>
            <person name="Studholme D.J."/>
            <person name="Maclean D."/>
            <person name="Jones J.D."/>
        </authorList>
    </citation>
    <scope>NUCLEOTIDE SEQUENCE</scope>
</reference>
<dbReference type="EMBL" id="FR824272">
    <property type="protein sequence ID" value="CCA24218.1"/>
    <property type="molecule type" value="Genomic_DNA"/>
</dbReference>
<organism evidence="1">
    <name type="scientific">Albugo laibachii Nc14</name>
    <dbReference type="NCBI Taxonomy" id="890382"/>
    <lineage>
        <taxon>Eukaryota</taxon>
        <taxon>Sar</taxon>
        <taxon>Stramenopiles</taxon>
        <taxon>Oomycota</taxon>
        <taxon>Peronosporomycetes</taxon>
        <taxon>Albuginales</taxon>
        <taxon>Albuginaceae</taxon>
        <taxon>Albugo</taxon>
    </lineage>
</organism>
<sequence length="64" mass="7977">MVPLMWYKCLATSVRYERNALFRYDIRFLHHAKKFPRFTVNAIGFIRQTYEMDGKYRLRWDLRS</sequence>
<gene>
    <name evidence="1" type="primary">AlNc14C227G9238</name>
    <name evidence="2" type="synonym">AlNc14C433G11607</name>
    <name evidence="1" type="ORF">ALNC14_103620</name>
    <name evidence="2" type="ORF">ALNC14_130840</name>
</gene>
<evidence type="ECO:0000313" key="2">
    <source>
        <dbReference type="EMBL" id="CCA26940.1"/>
    </source>
</evidence>
<evidence type="ECO:0000313" key="1">
    <source>
        <dbReference type="EMBL" id="CCA24218.1"/>
    </source>
</evidence>
<name>F0WS99_9STRA</name>
<reference evidence="1" key="2">
    <citation type="submission" date="2011-02" db="EMBL/GenBank/DDBJ databases">
        <authorList>
            <person name="MacLean D."/>
        </authorList>
    </citation>
    <scope>NUCLEOTIDE SEQUENCE</scope>
</reference>
<dbReference type="HOGENOM" id="CLU_2872295_0_0_1"/>
<protein>
    <submittedName>
        <fullName evidence="1">AlNc14C227G9238 protein</fullName>
    </submittedName>
    <submittedName>
        <fullName evidence="2">AlNc14C433G11607 protein</fullName>
    </submittedName>
</protein>